<feature type="domain" description="Methyltransferase small" evidence="6">
    <location>
        <begin position="131"/>
        <end position="216"/>
    </location>
</feature>
<evidence type="ECO:0000256" key="5">
    <source>
        <dbReference type="HAMAP-Rule" id="MF_02126"/>
    </source>
</evidence>
<dbReference type="SUPFAM" id="SSF53335">
    <property type="entry name" value="S-adenosyl-L-methionine-dependent methyltransferases"/>
    <property type="match status" value="1"/>
</dbReference>
<evidence type="ECO:0000256" key="2">
    <source>
        <dbReference type="ARBA" id="ARBA00022679"/>
    </source>
</evidence>
<feature type="binding site" evidence="5">
    <location>
        <position position="168"/>
    </location>
    <ligand>
        <name>S-adenosyl-L-methionine</name>
        <dbReference type="ChEBI" id="CHEBI:59789"/>
    </ligand>
</feature>
<dbReference type="InterPro" id="IPR019874">
    <property type="entry name" value="RF_methyltr_PrmC"/>
</dbReference>
<feature type="binding site" evidence="5">
    <location>
        <begin position="211"/>
        <end position="214"/>
    </location>
    <ligand>
        <name>substrate</name>
    </ligand>
</feature>
<dbReference type="NCBIfam" id="TIGR03534">
    <property type="entry name" value="RF_mod_PrmC"/>
    <property type="match status" value="1"/>
</dbReference>
<dbReference type="GO" id="GO:0003676">
    <property type="term" value="F:nucleic acid binding"/>
    <property type="evidence" value="ECO:0007669"/>
    <property type="project" value="InterPro"/>
</dbReference>
<dbReference type="CDD" id="cd02440">
    <property type="entry name" value="AdoMet_MTases"/>
    <property type="match status" value="1"/>
</dbReference>
<comment type="similarity">
    <text evidence="5">Belongs to the protein N5-glutamine methyltransferase family. PrmC subfamily.</text>
</comment>
<dbReference type="PANTHER" id="PTHR18895">
    <property type="entry name" value="HEMK METHYLTRANSFERASE"/>
    <property type="match status" value="1"/>
</dbReference>
<protein>
    <recommendedName>
        <fullName evidence="5">Release factor glutamine methyltransferase</fullName>
        <shortName evidence="5">RF MTase</shortName>
        <ecNumber evidence="5">2.1.1.297</ecNumber>
    </recommendedName>
    <alternativeName>
        <fullName evidence="5">N5-glutamine methyltransferase PrmC</fullName>
    </alternativeName>
    <alternativeName>
        <fullName evidence="5">Protein-(glutamine-N5) MTase PrmC</fullName>
    </alternativeName>
    <alternativeName>
        <fullName evidence="5">Protein-glutamine N-methyltransferase PrmC</fullName>
    </alternativeName>
</protein>
<reference evidence="8 9" key="1">
    <citation type="submission" date="2017-03" db="EMBL/GenBank/DDBJ databases">
        <title>Foreign affairs: Plasmid Transfer between Roseobacters and Rhizobia.</title>
        <authorList>
            <person name="Bartling P."/>
            <person name="Bunk B."/>
            <person name="Overmann J."/>
            <person name="Brinkmann H."/>
            <person name="Petersen J."/>
        </authorList>
    </citation>
    <scope>NUCLEOTIDE SEQUENCE [LARGE SCALE GENOMIC DNA]</scope>
    <source>
        <strain evidence="8 9">MACL11</strain>
    </source>
</reference>
<keyword evidence="3 5" id="KW-0949">S-adenosyl-L-methionine</keyword>
<keyword evidence="2 5" id="KW-0808">Transferase</keyword>
<feature type="domain" description="Release factor glutamine methyltransferase N-terminal" evidence="7">
    <location>
        <begin position="26"/>
        <end position="96"/>
    </location>
</feature>
<dbReference type="Gene3D" id="1.10.8.10">
    <property type="entry name" value="DNA helicase RuvA subunit, C-terminal domain"/>
    <property type="match status" value="1"/>
</dbReference>
<dbReference type="GO" id="GO:0032259">
    <property type="term" value="P:methylation"/>
    <property type="evidence" value="ECO:0007669"/>
    <property type="project" value="UniProtKB-KW"/>
</dbReference>
<evidence type="ECO:0000256" key="3">
    <source>
        <dbReference type="ARBA" id="ARBA00022691"/>
    </source>
</evidence>
<feature type="binding site" evidence="5">
    <location>
        <begin position="145"/>
        <end position="149"/>
    </location>
    <ligand>
        <name>S-adenosyl-L-methionine</name>
        <dbReference type="ChEBI" id="CHEBI:59789"/>
    </ligand>
</feature>
<dbReference type="HAMAP" id="MF_02126">
    <property type="entry name" value="RF_methyltr_PrmC"/>
    <property type="match status" value="1"/>
</dbReference>
<accession>A0A1U9YZ97</accession>
<dbReference type="Proteomes" id="UP000191135">
    <property type="component" value="Chromosome"/>
</dbReference>
<dbReference type="InterPro" id="IPR040758">
    <property type="entry name" value="PrmC_N"/>
</dbReference>
<dbReference type="InterPro" id="IPR007848">
    <property type="entry name" value="Small_mtfrase_dom"/>
</dbReference>
<evidence type="ECO:0000313" key="9">
    <source>
        <dbReference type="Proteomes" id="UP000191135"/>
    </source>
</evidence>
<dbReference type="STRING" id="1122214.Mame_01315"/>
<dbReference type="InterPro" id="IPR002052">
    <property type="entry name" value="DNA_methylase_N6_adenine_CS"/>
</dbReference>
<dbReference type="KEGG" id="mmed:Mame_01315"/>
<evidence type="ECO:0000259" key="6">
    <source>
        <dbReference type="Pfam" id="PF05175"/>
    </source>
</evidence>
<comment type="catalytic activity">
    <reaction evidence="4 5">
        <text>L-glutaminyl-[peptide chain release factor] + S-adenosyl-L-methionine = N(5)-methyl-L-glutaminyl-[peptide chain release factor] + S-adenosyl-L-homocysteine + H(+)</text>
        <dbReference type="Rhea" id="RHEA:42896"/>
        <dbReference type="Rhea" id="RHEA-COMP:10271"/>
        <dbReference type="Rhea" id="RHEA-COMP:10272"/>
        <dbReference type="ChEBI" id="CHEBI:15378"/>
        <dbReference type="ChEBI" id="CHEBI:30011"/>
        <dbReference type="ChEBI" id="CHEBI:57856"/>
        <dbReference type="ChEBI" id="CHEBI:59789"/>
        <dbReference type="ChEBI" id="CHEBI:61891"/>
        <dbReference type="EC" id="2.1.1.297"/>
    </reaction>
</comment>
<sequence>MRWWPIIRPASLPCSASRRIEVTLSELYRQTVEAFAAAGLDAPQEDARHLVSGVLGLTLTEMVTEGARVIDAIEMQAVAEAVERRKNREPVYRILGAREFYGLDFLLSLDTLEPRPDTEILVEQCLPFLKRRISETGRARFVDLGTGTGAIAITLLSQCLEAVGVATDISEGALETARGNALINGVADRLSLQQGSWFEAIDGRFDMIVSNPPYIVSDEIAALQPEVRDFDPLAALDGGESGLDAYRAIAAGAGDHLAEGGIVALEIGAEQKVAVARVFTEAGFKLSVAAKDLGGNDRVLIFIGSD</sequence>
<dbReference type="PANTHER" id="PTHR18895:SF74">
    <property type="entry name" value="MTRF1L RELEASE FACTOR GLUTAMINE METHYLTRANSFERASE"/>
    <property type="match status" value="1"/>
</dbReference>
<dbReference type="InterPro" id="IPR029063">
    <property type="entry name" value="SAM-dependent_MTases_sf"/>
</dbReference>
<dbReference type="GO" id="GO:0102559">
    <property type="term" value="F:peptide chain release factor N(5)-glutamine methyltransferase activity"/>
    <property type="evidence" value="ECO:0007669"/>
    <property type="project" value="UniProtKB-EC"/>
</dbReference>
<dbReference type="AlphaFoldDB" id="A0A1U9YZ97"/>
<evidence type="ECO:0000256" key="4">
    <source>
        <dbReference type="ARBA" id="ARBA00048391"/>
    </source>
</evidence>
<dbReference type="OrthoDB" id="9800643at2"/>
<evidence type="ECO:0000256" key="1">
    <source>
        <dbReference type="ARBA" id="ARBA00022603"/>
    </source>
</evidence>
<dbReference type="Pfam" id="PF17827">
    <property type="entry name" value="PrmC_N"/>
    <property type="match status" value="1"/>
</dbReference>
<proteinExistence type="inferred from homology"/>
<dbReference type="eggNOG" id="COG2890">
    <property type="taxonomic scope" value="Bacteria"/>
</dbReference>
<dbReference type="Gene3D" id="3.40.50.150">
    <property type="entry name" value="Vaccinia Virus protein VP39"/>
    <property type="match status" value="1"/>
</dbReference>
<dbReference type="InterPro" id="IPR050320">
    <property type="entry name" value="N5-glutamine_MTase"/>
</dbReference>
<dbReference type="EC" id="2.1.1.297" evidence="5"/>
<comment type="function">
    <text evidence="5">Methylates the class 1 translation termination release factors RF1/PrfA and RF2/PrfB on the glutamine residue of the universally conserved GGQ motif.</text>
</comment>
<feature type="binding site" evidence="5">
    <location>
        <position position="211"/>
    </location>
    <ligand>
        <name>S-adenosyl-L-methionine</name>
        <dbReference type="ChEBI" id="CHEBI:59789"/>
    </ligand>
</feature>
<dbReference type="EMBL" id="CP020330">
    <property type="protein sequence ID" value="AQZ50682.1"/>
    <property type="molecule type" value="Genomic_DNA"/>
</dbReference>
<evidence type="ECO:0000313" key="8">
    <source>
        <dbReference type="EMBL" id="AQZ50682.1"/>
    </source>
</evidence>
<dbReference type="PROSITE" id="PS00092">
    <property type="entry name" value="N6_MTASE"/>
    <property type="match status" value="1"/>
</dbReference>
<name>A0A1U9YZ97_9HYPH</name>
<organism evidence="8 9">
    <name type="scientific">Martelella mediterranea DSM 17316</name>
    <dbReference type="NCBI Taxonomy" id="1122214"/>
    <lineage>
        <taxon>Bacteria</taxon>
        <taxon>Pseudomonadati</taxon>
        <taxon>Pseudomonadota</taxon>
        <taxon>Alphaproteobacteria</taxon>
        <taxon>Hyphomicrobiales</taxon>
        <taxon>Aurantimonadaceae</taxon>
        <taxon>Martelella</taxon>
    </lineage>
</organism>
<gene>
    <name evidence="5 8" type="primary">prmC</name>
    <name evidence="8" type="ORF">Mame_01315</name>
</gene>
<keyword evidence="9" id="KW-1185">Reference proteome</keyword>
<dbReference type="InterPro" id="IPR004556">
    <property type="entry name" value="HemK-like"/>
</dbReference>
<dbReference type="NCBIfam" id="TIGR00536">
    <property type="entry name" value="hemK_fam"/>
    <property type="match status" value="1"/>
</dbReference>
<dbReference type="Pfam" id="PF05175">
    <property type="entry name" value="MTS"/>
    <property type="match status" value="1"/>
</dbReference>
<keyword evidence="1 5" id="KW-0489">Methyltransferase</keyword>
<evidence type="ECO:0000259" key="7">
    <source>
        <dbReference type="Pfam" id="PF17827"/>
    </source>
</evidence>
<feature type="binding site" evidence="5">
    <location>
        <position position="197"/>
    </location>
    <ligand>
        <name>S-adenosyl-L-methionine</name>
        <dbReference type="ChEBI" id="CHEBI:59789"/>
    </ligand>
</feature>